<reference evidence="2 3" key="1">
    <citation type="journal article" date="2015" name="Genome Announc.">
        <title>Complete Genome Sequence of Cupriavidus basilensis 4G11, Isolated from the Oak Ridge Field Research Center Site.</title>
        <authorList>
            <person name="Ray J."/>
            <person name="Waters R.J."/>
            <person name="Skerker J.M."/>
            <person name="Kuehl J.V."/>
            <person name="Price M.N."/>
            <person name="Huang J."/>
            <person name="Chakraborty R."/>
            <person name="Arkin A.P."/>
            <person name="Deutschbauer A."/>
        </authorList>
    </citation>
    <scope>NUCLEOTIDE SEQUENCE [LARGE SCALE GENOMIC DNA]</scope>
    <source>
        <strain evidence="2">4G11</strain>
    </source>
</reference>
<dbReference type="AlphaFoldDB" id="A0A0C4YIZ0"/>
<keyword evidence="1" id="KW-0812">Transmembrane</keyword>
<keyword evidence="1" id="KW-0472">Membrane</keyword>
<accession>A0A0C4YIZ0</accession>
<dbReference type="Proteomes" id="UP000031843">
    <property type="component" value="Chromosome secondary"/>
</dbReference>
<proteinExistence type="predicted"/>
<evidence type="ECO:0000256" key="1">
    <source>
        <dbReference type="SAM" id="Phobius"/>
    </source>
</evidence>
<name>A0A0C4YIZ0_9BURK</name>
<keyword evidence="3" id="KW-1185">Reference proteome</keyword>
<sequence length="56" mass="5961">MLPASMAIAAFAAATIWGRPYSGLLVLFVSVATGSGYLIGMLATFFTRRAIHRRTG</sequence>
<feature type="transmembrane region" description="Helical" evidence="1">
    <location>
        <begin position="28"/>
        <end position="47"/>
    </location>
</feature>
<protein>
    <submittedName>
        <fullName evidence="2">Uncharacterized protein</fullName>
    </submittedName>
</protein>
<dbReference type="EMBL" id="CP010537">
    <property type="protein sequence ID" value="AJG22600.1"/>
    <property type="molecule type" value="Genomic_DNA"/>
</dbReference>
<evidence type="ECO:0000313" key="2">
    <source>
        <dbReference type="EMBL" id="AJG22600.1"/>
    </source>
</evidence>
<organism evidence="2 3">
    <name type="scientific">Cupriavidus basilensis</name>
    <dbReference type="NCBI Taxonomy" id="68895"/>
    <lineage>
        <taxon>Bacteria</taxon>
        <taxon>Pseudomonadati</taxon>
        <taxon>Pseudomonadota</taxon>
        <taxon>Betaproteobacteria</taxon>
        <taxon>Burkholderiales</taxon>
        <taxon>Burkholderiaceae</taxon>
        <taxon>Cupriavidus</taxon>
    </lineage>
</organism>
<gene>
    <name evidence="2" type="ORF">RR42_s1010</name>
</gene>
<dbReference type="KEGG" id="cbw:RR42_s1010"/>
<evidence type="ECO:0000313" key="3">
    <source>
        <dbReference type="Proteomes" id="UP000031843"/>
    </source>
</evidence>
<keyword evidence="1" id="KW-1133">Transmembrane helix</keyword>